<protein>
    <recommendedName>
        <fullName evidence="13">AMP-dependent synthetase/ligase domain-containing protein</fullName>
    </recommendedName>
</protein>
<feature type="transmembrane region" description="Helical" evidence="8">
    <location>
        <begin position="801"/>
        <end position="824"/>
    </location>
</feature>
<dbReference type="InterPro" id="IPR020845">
    <property type="entry name" value="AMP-binding_CS"/>
</dbReference>
<evidence type="ECO:0000256" key="2">
    <source>
        <dbReference type="ARBA" id="ARBA00022692"/>
    </source>
</evidence>
<evidence type="ECO:0000259" key="9">
    <source>
        <dbReference type="Pfam" id="PF00501"/>
    </source>
</evidence>
<evidence type="ECO:0000256" key="1">
    <source>
        <dbReference type="ARBA" id="ARBA00004141"/>
    </source>
</evidence>
<feature type="transmembrane region" description="Helical" evidence="8">
    <location>
        <begin position="731"/>
        <end position="753"/>
    </location>
</feature>
<dbReference type="AlphaFoldDB" id="A0A4U0UNM7"/>
<dbReference type="InterPro" id="IPR008253">
    <property type="entry name" value="Marvel"/>
</dbReference>
<feature type="transmembrane region" description="Helical" evidence="8">
    <location>
        <begin position="691"/>
        <end position="719"/>
    </location>
</feature>
<dbReference type="Pfam" id="PF00501">
    <property type="entry name" value="AMP-binding"/>
    <property type="match status" value="1"/>
</dbReference>
<feature type="domain" description="MARVEL" evidence="10">
    <location>
        <begin position="694"/>
        <end position="821"/>
    </location>
</feature>
<reference evidence="11 12" key="1">
    <citation type="submission" date="2017-03" db="EMBL/GenBank/DDBJ databases">
        <title>Genomes of endolithic fungi from Antarctica.</title>
        <authorList>
            <person name="Coleine C."/>
            <person name="Masonjones S."/>
            <person name="Stajich J.E."/>
        </authorList>
    </citation>
    <scope>NUCLEOTIDE SEQUENCE [LARGE SCALE GENOMIC DNA]</scope>
    <source>
        <strain evidence="11 12">CCFEE 5311</strain>
    </source>
</reference>
<dbReference type="PROSITE" id="PS00455">
    <property type="entry name" value="AMP_BINDING"/>
    <property type="match status" value="1"/>
</dbReference>
<dbReference type="GO" id="GO:0005783">
    <property type="term" value="C:endoplasmic reticulum"/>
    <property type="evidence" value="ECO:0007669"/>
    <property type="project" value="TreeGrafter"/>
</dbReference>
<keyword evidence="3" id="KW-0547">Nucleotide-binding</keyword>
<keyword evidence="2 8" id="KW-0812">Transmembrane</keyword>
<dbReference type="Pfam" id="PF01284">
    <property type="entry name" value="MARVEL"/>
    <property type="match status" value="1"/>
</dbReference>
<feature type="region of interest" description="Disordered" evidence="7">
    <location>
        <begin position="1"/>
        <end position="20"/>
    </location>
</feature>
<name>A0A4U0UNM7_9PEZI</name>
<dbReference type="PANTHER" id="PTHR43272:SF33">
    <property type="entry name" value="AMP-BINDING DOMAIN-CONTAINING PROTEIN-RELATED"/>
    <property type="match status" value="1"/>
</dbReference>
<evidence type="ECO:0000259" key="10">
    <source>
        <dbReference type="Pfam" id="PF01284"/>
    </source>
</evidence>
<evidence type="ECO:0000256" key="7">
    <source>
        <dbReference type="SAM" id="MobiDB-lite"/>
    </source>
</evidence>
<comment type="subcellular location">
    <subcellularLocation>
        <location evidence="1">Membrane</location>
        <topology evidence="1">Multi-pass membrane protein</topology>
    </subcellularLocation>
</comment>
<keyword evidence="6 8" id="KW-0472">Membrane</keyword>
<evidence type="ECO:0000256" key="8">
    <source>
        <dbReference type="SAM" id="Phobius"/>
    </source>
</evidence>
<dbReference type="OrthoDB" id="1700726at2759"/>
<evidence type="ECO:0000256" key="4">
    <source>
        <dbReference type="ARBA" id="ARBA00022840"/>
    </source>
</evidence>
<evidence type="ECO:0008006" key="13">
    <source>
        <dbReference type="Google" id="ProtNLM"/>
    </source>
</evidence>
<proteinExistence type="predicted"/>
<dbReference type="GO" id="GO:0004467">
    <property type="term" value="F:long-chain fatty acid-CoA ligase activity"/>
    <property type="evidence" value="ECO:0007669"/>
    <property type="project" value="TreeGrafter"/>
</dbReference>
<organism evidence="11 12">
    <name type="scientific">Friedmanniomyces endolithicus</name>
    <dbReference type="NCBI Taxonomy" id="329885"/>
    <lineage>
        <taxon>Eukaryota</taxon>
        <taxon>Fungi</taxon>
        <taxon>Dikarya</taxon>
        <taxon>Ascomycota</taxon>
        <taxon>Pezizomycotina</taxon>
        <taxon>Dothideomycetes</taxon>
        <taxon>Dothideomycetidae</taxon>
        <taxon>Mycosphaerellales</taxon>
        <taxon>Teratosphaeriaceae</taxon>
        <taxon>Friedmanniomyces</taxon>
    </lineage>
</organism>
<keyword evidence="5 8" id="KW-1133">Transmembrane helix</keyword>
<gene>
    <name evidence="11" type="ORF">B0A54_11043</name>
</gene>
<evidence type="ECO:0000256" key="5">
    <source>
        <dbReference type="ARBA" id="ARBA00022989"/>
    </source>
</evidence>
<dbReference type="InterPro" id="IPR042099">
    <property type="entry name" value="ANL_N_sf"/>
</dbReference>
<evidence type="ECO:0000313" key="11">
    <source>
        <dbReference type="EMBL" id="TKA37458.1"/>
    </source>
</evidence>
<accession>A0A4U0UNM7</accession>
<evidence type="ECO:0000256" key="3">
    <source>
        <dbReference type="ARBA" id="ARBA00022741"/>
    </source>
</evidence>
<dbReference type="GO" id="GO:0005524">
    <property type="term" value="F:ATP binding"/>
    <property type="evidence" value="ECO:0007669"/>
    <property type="project" value="UniProtKB-KW"/>
</dbReference>
<dbReference type="Proteomes" id="UP000310066">
    <property type="component" value="Unassembled WGS sequence"/>
</dbReference>
<sequence length="850" mass="93133">MASVALQEAAKINAPPPPGAPYSVPLVGSEVAGRSAVYRHWRQRDGLVHTLDPAVRTIHEMFEQTAKRIPNKRCLGHRPYDPVTKTFGGYEWQTYAQVQKRRADFGVGLVTLQEQVGVMGTQHGVGLWCQNRPEWQIVDLGCVSQSLYSVSIYDTLGPDVTEYIINHASLTTVCTSLSHIPTLLKLAPRCPSLKLIISLDPLTTGQELPGTSKKDLLNAMAAQHGVQIHHILDVEALGEASPRPYNTPRPEDTVTINYTSGTTGNPKGVTLSHANAIAATSAAMALGKQAPNDVICSYLPLAHIFERVTEQSVLWSGGAIGFFHGNILELVEDLKLLRPTLFSSVPRLFNRFGGAIKAQTVEQTGVKGALSRHIVQTKLANLRNPEAGKATNKHAVYDRLWASKVSAALGLDRARSMISGSAPLDPSLHQFLRVVFANNFGQGYGLTETYAIATAQVEGDFSSGTTGACACTTELCLMDVPDMEYLSSDRPHARGELLVRGPTVFKAYYKNEVETAKAFTEDGWFRTGDIVAIDELGRFKIIDRVKNVLKLAQGEYISPERIENVYLGNLPWLAQAYVHGDSARADLVGVFGFQAELFAGFVGKVLGRSVSSTDVRGLEAAAQEEGVRRAVVRELGRTGKKAKFNGYENVRAVRLLAEPFSIENELLTPTLKLKRPQTAKKYRPTMGLNQAFIVLVLRFVQGILALIVLGLTAYVANWWSHFWHAISPSQFNFLIFASVWTLVPALLFLILVPWRFSETRAHHKFVILGVEALTMLFWFAGFLALSVFLSDRVCFGHVCSAGRAAAVFAAFEWLAWAGTTAMAVMHVLRTRGRTNTGGKADPNLNLQEGV</sequence>
<dbReference type="STRING" id="329885.A0A4U0UNM7"/>
<dbReference type="SUPFAM" id="SSF56801">
    <property type="entry name" value="Acetyl-CoA synthetase-like"/>
    <property type="match status" value="1"/>
</dbReference>
<feature type="domain" description="AMP-dependent synthetase/ligase" evidence="9">
    <location>
        <begin position="62"/>
        <end position="509"/>
    </location>
</feature>
<dbReference type="EMBL" id="NAJP01000052">
    <property type="protein sequence ID" value="TKA37458.1"/>
    <property type="molecule type" value="Genomic_DNA"/>
</dbReference>
<dbReference type="Gene3D" id="3.40.50.12780">
    <property type="entry name" value="N-terminal domain of ligase-like"/>
    <property type="match status" value="1"/>
</dbReference>
<keyword evidence="4" id="KW-0067">ATP-binding</keyword>
<comment type="caution">
    <text evidence="11">The sequence shown here is derived from an EMBL/GenBank/DDBJ whole genome shotgun (WGS) entry which is preliminary data.</text>
</comment>
<dbReference type="PANTHER" id="PTHR43272">
    <property type="entry name" value="LONG-CHAIN-FATTY-ACID--COA LIGASE"/>
    <property type="match status" value="1"/>
</dbReference>
<dbReference type="InterPro" id="IPR000873">
    <property type="entry name" value="AMP-dep_synth/lig_dom"/>
</dbReference>
<evidence type="ECO:0000256" key="6">
    <source>
        <dbReference type="ARBA" id="ARBA00023136"/>
    </source>
</evidence>
<dbReference type="GO" id="GO:0016020">
    <property type="term" value="C:membrane"/>
    <property type="evidence" value="ECO:0007669"/>
    <property type="project" value="UniProtKB-SubCell"/>
</dbReference>
<feature type="transmembrane region" description="Helical" evidence="8">
    <location>
        <begin position="765"/>
        <end position="789"/>
    </location>
</feature>
<evidence type="ECO:0000313" key="12">
    <source>
        <dbReference type="Proteomes" id="UP000310066"/>
    </source>
</evidence>